<dbReference type="Gene3D" id="3.30.565.60">
    <property type="match status" value="1"/>
</dbReference>
<sequence>MAVTADVLAALVAIDEGERARTLEGPRLEFKTQGRSREDTAVDLAEAVTCFANAGGGAVVVGVRDAPGGHEAFVGTGLDADALRSRIYQLTEPSLVVDVLPHAHEDVNLLVIAVPSSPTVHAVRGRATERIGSSCEPMTTERIASVVADRRGEDWSAGDSDTPLERVDVAAVVEVRRLLRQLADPVRRAYAEASDADLVRRLGLLTPRRTLTRAGQVLLTDAVPTEQVTYVYRRTPTGSVVVNEQLSGPLLLVLRRLLELVDARVDRTAVPVGGGQQLQVADLPEAAVREAVVNAVMHRDFRLPGRVTVQHAATRFSVTSPGSFVSGVTVDNVLTTSPRARNLQLAQAVRTLGLAETAGSGVDRMYAEMTRVGHQPPTFSADASAVEVVLTGGSPNTYLTRFVSTLPPGAADDADTMLVLLTLLSRRTTSAGALAPLLQRPVEEAQEVLERLSAHPLMLVEATRETSRRARPTYRLREQAVAGLGPAVTYRRRTVDESDRKVIELAREMGQINSRVVRLVLDTDVTATSRLLSDMVRRGLLVRTSTATRGPGVTYGLGLEAPSAPARGRRRRGGKGPPQEEEVLFDE</sequence>
<comment type="caution">
    <text evidence="3">The sequence shown here is derived from an EMBL/GenBank/DDBJ whole genome shotgun (WGS) entry which is preliminary data.</text>
</comment>
<dbReference type="EMBL" id="JBBIAA010000001">
    <property type="protein sequence ID" value="MEJ5943694.1"/>
    <property type="molecule type" value="Genomic_DNA"/>
</dbReference>
<evidence type="ECO:0000256" key="1">
    <source>
        <dbReference type="SAM" id="MobiDB-lite"/>
    </source>
</evidence>
<dbReference type="PANTHER" id="PTHR30595:SF6">
    <property type="entry name" value="SCHLAFEN ALBA-2 DOMAIN-CONTAINING PROTEIN"/>
    <property type="match status" value="1"/>
</dbReference>
<keyword evidence="3" id="KW-0067">ATP-binding</keyword>
<evidence type="ECO:0000259" key="2">
    <source>
        <dbReference type="Pfam" id="PF04326"/>
    </source>
</evidence>
<dbReference type="PANTHER" id="PTHR30595">
    <property type="entry name" value="GLPR-RELATED TRANSCRIPTIONAL REPRESSOR"/>
    <property type="match status" value="1"/>
</dbReference>
<dbReference type="Pfam" id="PF13749">
    <property type="entry name" value="HATPase_c_4"/>
    <property type="match status" value="1"/>
</dbReference>
<dbReference type="InterPro" id="IPR007421">
    <property type="entry name" value="Schlafen_AlbA_2_dom"/>
</dbReference>
<dbReference type="InterPro" id="IPR038475">
    <property type="entry name" value="RecG_C_sf"/>
</dbReference>
<name>A0ABU8RF34_9ACTN</name>
<protein>
    <submittedName>
        <fullName evidence="3">ATP-binding protein</fullName>
    </submittedName>
</protein>
<feature type="domain" description="Schlafen AlbA-2" evidence="2">
    <location>
        <begin position="24"/>
        <end position="139"/>
    </location>
</feature>
<dbReference type="Gene3D" id="3.30.950.30">
    <property type="entry name" value="Schlafen, AAA domain"/>
    <property type="match status" value="1"/>
</dbReference>
<proteinExistence type="predicted"/>
<evidence type="ECO:0000313" key="3">
    <source>
        <dbReference type="EMBL" id="MEJ5943694.1"/>
    </source>
</evidence>
<dbReference type="Pfam" id="PF04326">
    <property type="entry name" value="SLFN_AlbA_2"/>
    <property type="match status" value="1"/>
</dbReference>
<dbReference type="GO" id="GO:0005524">
    <property type="term" value="F:ATP binding"/>
    <property type="evidence" value="ECO:0007669"/>
    <property type="project" value="UniProtKB-KW"/>
</dbReference>
<organism evidence="3 4">
    <name type="scientific">Pseudokineococcus basanitobsidens</name>
    <dbReference type="NCBI Taxonomy" id="1926649"/>
    <lineage>
        <taxon>Bacteria</taxon>
        <taxon>Bacillati</taxon>
        <taxon>Actinomycetota</taxon>
        <taxon>Actinomycetes</taxon>
        <taxon>Kineosporiales</taxon>
        <taxon>Kineosporiaceae</taxon>
        <taxon>Pseudokineococcus</taxon>
    </lineage>
</organism>
<accession>A0ABU8RF34</accession>
<evidence type="ECO:0000313" key="4">
    <source>
        <dbReference type="Proteomes" id="UP001387100"/>
    </source>
</evidence>
<reference evidence="3 4" key="1">
    <citation type="journal article" date="2017" name="Int. J. Syst. Evol. Microbiol.">
        <title>Pseudokineococcus basanitobsidens sp. nov., isolated from volcanic rock.</title>
        <authorList>
            <person name="Lee D.W."/>
            <person name="Park M.Y."/>
            <person name="Kim J.J."/>
            <person name="Kim B.S."/>
        </authorList>
    </citation>
    <scope>NUCLEOTIDE SEQUENCE [LARGE SCALE GENOMIC DNA]</scope>
    <source>
        <strain evidence="3 4">DSM 103726</strain>
    </source>
</reference>
<dbReference type="Gene3D" id="6.10.10.130">
    <property type="match status" value="1"/>
</dbReference>
<gene>
    <name evidence="3" type="ORF">WDZ17_00110</name>
</gene>
<dbReference type="InterPro" id="IPR038461">
    <property type="entry name" value="Schlafen_AlbA_2_dom_sf"/>
</dbReference>
<keyword evidence="3" id="KW-0547">Nucleotide-binding</keyword>
<keyword evidence="4" id="KW-1185">Reference proteome</keyword>
<feature type="region of interest" description="Disordered" evidence="1">
    <location>
        <begin position="551"/>
        <end position="587"/>
    </location>
</feature>
<dbReference type="RefSeq" id="WP_339573086.1">
    <property type="nucleotide sequence ID" value="NZ_JBBIAA010000001.1"/>
</dbReference>
<dbReference type="Proteomes" id="UP001387100">
    <property type="component" value="Unassembled WGS sequence"/>
</dbReference>